<gene>
    <name evidence="8" type="ORF">C4784_12260</name>
    <name evidence="7" type="ORF">C4855_14140</name>
</gene>
<dbReference type="PANTHER" id="PTHR30250">
    <property type="entry name" value="PST FAMILY PREDICTED COLANIC ACID TRANSPORTER"/>
    <property type="match status" value="1"/>
</dbReference>
<proteinExistence type="predicted"/>
<reference evidence="9 10" key="1">
    <citation type="submission" date="2018-04" db="EMBL/GenBank/DDBJ databases">
        <title>Serotype diversity and antimicrobial resistance among Salmonella enterica isolated from patients at an equine referral hospital.</title>
        <authorList>
            <person name="Leon I.M."/>
            <person name="Lawhon S.D."/>
            <person name="Norman K.N."/>
            <person name="Threadgill D.S."/>
            <person name="Ohta N."/>
            <person name="Vinasco J."/>
            <person name="Scott H.M."/>
        </authorList>
    </citation>
    <scope>NUCLEOTIDE SEQUENCE [LARGE SCALE GENOMIC DNA]</scope>
    <source>
        <strain evidence="8 9">159</strain>
        <strain evidence="7 10">230</strain>
    </source>
</reference>
<dbReference type="PANTHER" id="PTHR30250:SF11">
    <property type="entry name" value="O-ANTIGEN TRANSPORTER-RELATED"/>
    <property type="match status" value="1"/>
</dbReference>
<dbReference type="GO" id="GO:0005886">
    <property type="term" value="C:plasma membrane"/>
    <property type="evidence" value="ECO:0007669"/>
    <property type="project" value="UniProtKB-SubCell"/>
</dbReference>
<accession>A0A2T8X798</accession>
<evidence type="ECO:0000256" key="5">
    <source>
        <dbReference type="ARBA" id="ARBA00023136"/>
    </source>
</evidence>
<evidence type="ECO:0000256" key="3">
    <source>
        <dbReference type="ARBA" id="ARBA00022692"/>
    </source>
</evidence>
<dbReference type="RefSeq" id="WP_058111918.1">
    <property type="nucleotide sequence ID" value="NZ_CP024165.1"/>
</dbReference>
<organism evidence="7 10">
    <name type="scientific">Salmonella enterica subsp. enterica serovar Gaminara</name>
    <dbReference type="NCBI Taxonomy" id="913070"/>
    <lineage>
        <taxon>Bacteria</taxon>
        <taxon>Pseudomonadati</taxon>
        <taxon>Pseudomonadota</taxon>
        <taxon>Gammaproteobacteria</taxon>
        <taxon>Enterobacterales</taxon>
        <taxon>Enterobacteriaceae</taxon>
        <taxon>Salmonella</taxon>
    </lineage>
</organism>
<dbReference type="InterPro" id="IPR002797">
    <property type="entry name" value="Polysacc_synth"/>
</dbReference>
<comment type="caution">
    <text evidence="7">The sequence shown here is derived from an EMBL/GenBank/DDBJ whole genome shotgun (WGS) entry which is preliminary data.</text>
</comment>
<evidence type="ECO:0000313" key="8">
    <source>
        <dbReference type="EMBL" id="PVM66169.1"/>
    </source>
</evidence>
<sequence length="411" mass="46105">MLKNIIYLLAVQGGNYIFPLITLPYLVRVLEPTGYGIYGYSFALIQYFILLVDYGFNYSAPKAISLNRYNNDNISSIFWNIVAIKIIIASIGFIVLSFIFMVNFINYPSSIVFLAYLTVLGNIAYPVWLFQGLEKMAGIAISMLISRIISVFLTFLLVKDVNDLAMAVLIQSSITITAGVISIFFLISLRKINWIMPSFTKMKELIIDGWHYFISSAAISLYTTSATIILGIFTGPATVGYFIAADKIRLALQGIIGPVTQAVFPRVSYIIKDNPENGITIAKKVFKWQFTIMFILSALLYFLSPYIIHILYGETYHMSLDILKILAFTPAVVTVSNYIAILVMIPSDMKKEFMRIITTSGVVGLICITILTYLYSATGTAVGIISTEIIIMVRFYLVVKRNKKINSFQLL</sequence>
<keyword evidence="3" id="KW-0812">Transmembrane</keyword>
<dbReference type="CDD" id="cd13128">
    <property type="entry name" value="MATE_Wzx_like"/>
    <property type="match status" value="1"/>
</dbReference>
<dbReference type="EMBL" id="QDOO01000010">
    <property type="protein sequence ID" value="PVM66169.1"/>
    <property type="molecule type" value="Genomic_DNA"/>
</dbReference>
<dbReference type="InterPro" id="IPR050833">
    <property type="entry name" value="Poly_Biosynth_Transport"/>
</dbReference>
<keyword evidence="4" id="KW-1133">Transmembrane helix</keyword>
<dbReference type="AlphaFoldDB" id="A0A2T8X798"/>
<dbReference type="EMBL" id="QDLV01000011">
    <property type="protein sequence ID" value="PVJ46545.1"/>
    <property type="molecule type" value="Genomic_DNA"/>
</dbReference>
<protein>
    <recommendedName>
        <fullName evidence="6">Putative O-antigen transporter</fullName>
    </recommendedName>
</protein>
<evidence type="ECO:0000313" key="9">
    <source>
        <dbReference type="Proteomes" id="UP000245068"/>
    </source>
</evidence>
<evidence type="ECO:0000313" key="7">
    <source>
        <dbReference type="EMBL" id="PVJ46545.1"/>
    </source>
</evidence>
<name>A0A2T8X798_SALET</name>
<keyword evidence="5" id="KW-0472">Membrane</keyword>
<comment type="subcellular location">
    <subcellularLocation>
        <location evidence="1">Cell membrane</location>
        <topology evidence="1">Multi-pass membrane protein</topology>
    </subcellularLocation>
</comment>
<evidence type="ECO:0000256" key="6">
    <source>
        <dbReference type="ARBA" id="ARBA00049738"/>
    </source>
</evidence>
<dbReference type="Proteomes" id="UP000245551">
    <property type="component" value="Unassembled WGS sequence"/>
</dbReference>
<evidence type="ECO:0000256" key="1">
    <source>
        <dbReference type="ARBA" id="ARBA00004651"/>
    </source>
</evidence>
<evidence type="ECO:0000256" key="4">
    <source>
        <dbReference type="ARBA" id="ARBA00022989"/>
    </source>
</evidence>
<keyword evidence="2" id="KW-1003">Cell membrane</keyword>
<dbReference type="Pfam" id="PF01943">
    <property type="entry name" value="Polysacc_synt"/>
    <property type="match status" value="1"/>
</dbReference>
<evidence type="ECO:0000256" key="2">
    <source>
        <dbReference type="ARBA" id="ARBA00022475"/>
    </source>
</evidence>
<dbReference type="Proteomes" id="UP000245068">
    <property type="component" value="Unassembled WGS sequence"/>
</dbReference>
<evidence type="ECO:0000313" key="10">
    <source>
        <dbReference type="Proteomes" id="UP000245551"/>
    </source>
</evidence>